<evidence type="ECO:0000256" key="5">
    <source>
        <dbReference type="ARBA" id="ARBA00023136"/>
    </source>
</evidence>
<evidence type="ECO:0000313" key="8">
    <source>
        <dbReference type="Proteomes" id="UP001652542"/>
    </source>
</evidence>
<comment type="subcellular location">
    <subcellularLocation>
        <location evidence="1">Cell membrane</location>
        <topology evidence="1">Multi-pass membrane protein</topology>
    </subcellularLocation>
</comment>
<evidence type="ECO:0000256" key="3">
    <source>
        <dbReference type="ARBA" id="ARBA00022692"/>
    </source>
</evidence>
<keyword evidence="8" id="KW-1185">Reference proteome</keyword>
<dbReference type="Proteomes" id="UP001652542">
    <property type="component" value="Unassembled WGS sequence"/>
</dbReference>
<organism evidence="7 8">
    <name type="scientific">Albidovulum marisflavi</name>
    <dbReference type="NCBI Taxonomy" id="2984159"/>
    <lineage>
        <taxon>Bacteria</taxon>
        <taxon>Pseudomonadati</taxon>
        <taxon>Pseudomonadota</taxon>
        <taxon>Alphaproteobacteria</taxon>
        <taxon>Rhodobacterales</taxon>
        <taxon>Paracoccaceae</taxon>
        <taxon>Albidovulum</taxon>
    </lineage>
</organism>
<name>A0ABT2Z7N7_9RHOB</name>
<keyword evidence="5 6" id="KW-0472">Membrane</keyword>
<evidence type="ECO:0000313" key="7">
    <source>
        <dbReference type="EMBL" id="MCV2867111.1"/>
    </source>
</evidence>
<reference evidence="7 8" key="1">
    <citation type="submission" date="2022-10" db="EMBL/GenBank/DDBJ databases">
        <title>Defluviimonas sp. nov., isolated from ocean surface water.</title>
        <authorList>
            <person name="He W."/>
            <person name="Wang L."/>
            <person name="Zhang D.-F."/>
        </authorList>
    </citation>
    <scope>NUCLEOTIDE SEQUENCE [LARGE SCALE GENOMIC DNA]</scope>
    <source>
        <strain evidence="7 8">WL0002</strain>
    </source>
</reference>
<dbReference type="PANTHER" id="PTHR30086:SF19">
    <property type="entry name" value="THREONINE EFFLUX PROTEIN"/>
    <property type="match status" value="1"/>
</dbReference>
<feature type="transmembrane region" description="Helical" evidence="6">
    <location>
        <begin position="69"/>
        <end position="90"/>
    </location>
</feature>
<dbReference type="RefSeq" id="WP_263732782.1">
    <property type="nucleotide sequence ID" value="NZ_JAOWKY010000001.1"/>
</dbReference>
<proteinExistence type="predicted"/>
<feature type="transmembrane region" description="Helical" evidence="6">
    <location>
        <begin position="187"/>
        <end position="208"/>
    </location>
</feature>
<comment type="caution">
    <text evidence="7">The sequence shown here is derived from an EMBL/GenBank/DDBJ whole genome shotgun (WGS) entry which is preliminary data.</text>
</comment>
<keyword evidence="2" id="KW-1003">Cell membrane</keyword>
<evidence type="ECO:0000256" key="6">
    <source>
        <dbReference type="SAM" id="Phobius"/>
    </source>
</evidence>
<protein>
    <submittedName>
        <fullName evidence="7">LysE family translocator</fullName>
    </submittedName>
</protein>
<feature type="transmembrane region" description="Helical" evidence="6">
    <location>
        <begin position="153"/>
        <end position="175"/>
    </location>
</feature>
<feature type="transmembrane region" description="Helical" evidence="6">
    <location>
        <begin position="6"/>
        <end position="27"/>
    </location>
</feature>
<dbReference type="InterPro" id="IPR001123">
    <property type="entry name" value="LeuE-type"/>
</dbReference>
<evidence type="ECO:0000256" key="1">
    <source>
        <dbReference type="ARBA" id="ARBA00004651"/>
    </source>
</evidence>
<feature type="transmembrane region" description="Helical" evidence="6">
    <location>
        <begin position="39"/>
        <end position="63"/>
    </location>
</feature>
<keyword evidence="3 6" id="KW-0812">Transmembrane</keyword>
<dbReference type="Pfam" id="PF01810">
    <property type="entry name" value="LysE"/>
    <property type="match status" value="1"/>
</dbReference>
<dbReference type="PANTHER" id="PTHR30086">
    <property type="entry name" value="ARGININE EXPORTER PROTEIN ARGO"/>
    <property type="match status" value="1"/>
</dbReference>
<accession>A0ABT2Z7N7</accession>
<keyword evidence="4 6" id="KW-1133">Transmembrane helix</keyword>
<evidence type="ECO:0000256" key="4">
    <source>
        <dbReference type="ARBA" id="ARBA00022989"/>
    </source>
</evidence>
<gene>
    <name evidence="7" type="ORF">OEW28_00540</name>
</gene>
<sequence length="212" mass="21863">MTLDPGAFWAVWAFLAMNVLSPGPNVVNTISTAMGSGRSAGLASALGVGLGIGGWCLAMTLGMAGLFRLFPYLQTVLTLVGILLLLWFAVRHATRARQDWQSGARQLAQRSGLGERAAFLRSLGVNATNPKALTTWVAVLSLFPVAIARPGDIAVLSAGAAITAGSIHAVYAMLFSSAPAARFYLKAAPAVNAAVSVFFAGFAAKLAIGLSA</sequence>
<dbReference type="EMBL" id="JAOWKY010000001">
    <property type="protein sequence ID" value="MCV2867111.1"/>
    <property type="molecule type" value="Genomic_DNA"/>
</dbReference>
<evidence type="ECO:0000256" key="2">
    <source>
        <dbReference type="ARBA" id="ARBA00022475"/>
    </source>
</evidence>